<reference evidence="1 2" key="1">
    <citation type="journal article" date="2019" name="Int. J. Syst. Evol. Microbiol.">
        <title>The Global Catalogue of Microorganisms (GCM) 10K type strain sequencing project: providing services to taxonomists for standard genome sequencing and annotation.</title>
        <authorList>
            <consortium name="The Broad Institute Genomics Platform"/>
            <consortium name="The Broad Institute Genome Sequencing Center for Infectious Disease"/>
            <person name="Wu L."/>
            <person name="Ma J."/>
        </authorList>
    </citation>
    <scope>NUCLEOTIDE SEQUENCE [LARGE SCALE GENOMIC DNA]</scope>
    <source>
        <strain evidence="1 2">JCM 6486</strain>
    </source>
</reference>
<protein>
    <submittedName>
        <fullName evidence="1">Uncharacterized protein</fullName>
    </submittedName>
</protein>
<dbReference type="Proteomes" id="UP001400965">
    <property type="component" value="Unassembled WGS sequence"/>
</dbReference>
<gene>
    <name evidence="1" type="ORF">GCM10008917_15970</name>
</gene>
<comment type="caution">
    <text evidence="1">The sequence shown here is derived from an EMBL/GenBank/DDBJ whole genome shotgun (WGS) entry which is preliminary data.</text>
</comment>
<name>A0ABN1M4C5_9FIRM</name>
<evidence type="ECO:0000313" key="1">
    <source>
        <dbReference type="EMBL" id="GAA0864044.1"/>
    </source>
</evidence>
<evidence type="ECO:0000313" key="2">
    <source>
        <dbReference type="Proteomes" id="UP001400965"/>
    </source>
</evidence>
<sequence length="106" mass="12119">MNLDSKIESVEVKNVGKCSNCNKETCYYDTDTNQYVCSEECYSILNELDTNKLNIAMDKISKAIDKSFERRVAFGKDVRRGIKFLGECMILLPKEVISCFKNKGNK</sequence>
<proteinExistence type="predicted"/>
<organism evidence="1 2">
    <name type="scientific">Paraclostridium tenue</name>
    <dbReference type="NCBI Taxonomy" id="1737"/>
    <lineage>
        <taxon>Bacteria</taxon>
        <taxon>Bacillati</taxon>
        <taxon>Bacillota</taxon>
        <taxon>Clostridia</taxon>
        <taxon>Peptostreptococcales</taxon>
        <taxon>Peptostreptococcaceae</taxon>
        <taxon>Paraclostridium</taxon>
    </lineage>
</organism>
<dbReference type="RefSeq" id="WP_346044683.1">
    <property type="nucleotide sequence ID" value="NZ_BAAACP010000008.1"/>
</dbReference>
<dbReference type="EMBL" id="BAAACP010000008">
    <property type="protein sequence ID" value="GAA0864044.1"/>
    <property type="molecule type" value="Genomic_DNA"/>
</dbReference>
<accession>A0ABN1M4C5</accession>
<keyword evidence="2" id="KW-1185">Reference proteome</keyword>